<dbReference type="Gene3D" id="2.40.10.10">
    <property type="entry name" value="Trypsin-like serine proteases"/>
    <property type="match status" value="1"/>
</dbReference>
<keyword evidence="2" id="KW-0732">Signal</keyword>
<evidence type="ECO:0000259" key="3">
    <source>
        <dbReference type="PROSITE" id="PS50240"/>
    </source>
</evidence>
<reference evidence="4" key="1">
    <citation type="submission" date="2022-01" db="EMBL/GenBank/DDBJ databases">
        <authorList>
            <person name="King R."/>
        </authorList>
    </citation>
    <scope>NUCLEOTIDE SEQUENCE</scope>
</reference>
<organism evidence="4 5">
    <name type="scientific">Phaedon cochleariae</name>
    <name type="common">Mustard beetle</name>
    <dbReference type="NCBI Taxonomy" id="80249"/>
    <lineage>
        <taxon>Eukaryota</taxon>
        <taxon>Metazoa</taxon>
        <taxon>Ecdysozoa</taxon>
        <taxon>Arthropoda</taxon>
        <taxon>Hexapoda</taxon>
        <taxon>Insecta</taxon>
        <taxon>Pterygota</taxon>
        <taxon>Neoptera</taxon>
        <taxon>Endopterygota</taxon>
        <taxon>Coleoptera</taxon>
        <taxon>Polyphaga</taxon>
        <taxon>Cucujiformia</taxon>
        <taxon>Chrysomeloidea</taxon>
        <taxon>Chrysomelidae</taxon>
        <taxon>Chrysomelinae</taxon>
        <taxon>Chrysomelini</taxon>
        <taxon>Phaedon</taxon>
    </lineage>
</organism>
<name>A0A9P0DCW4_PHACE</name>
<protein>
    <recommendedName>
        <fullName evidence="3">Peptidase S1 domain-containing protein</fullName>
    </recommendedName>
</protein>
<feature type="signal peptide" evidence="2">
    <location>
        <begin position="1"/>
        <end position="25"/>
    </location>
</feature>
<dbReference type="GO" id="GO:0006508">
    <property type="term" value="P:proteolysis"/>
    <property type="evidence" value="ECO:0007669"/>
    <property type="project" value="InterPro"/>
</dbReference>
<dbReference type="GO" id="GO:0004252">
    <property type="term" value="F:serine-type endopeptidase activity"/>
    <property type="evidence" value="ECO:0007669"/>
    <property type="project" value="InterPro"/>
</dbReference>
<dbReference type="PANTHER" id="PTHR24253">
    <property type="entry name" value="TRANSMEMBRANE PROTEASE SERINE"/>
    <property type="match status" value="1"/>
</dbReference>
<dbReference type="InterPro" id="IPR001254">
    <property type="entry name" value="Trypsin_dom"/>
</dbReference>
<dbReference type="OrthoDB" id="10059102at2759"/>
<evidence type="ECO:0000256" key="2">
    <source>
        <dbReference type="SAM" id="SignalP"/>
    </source>
</evidence>
<accession>A0A9P0DCW4</accession>
<feature type="domain" description="Peptidase S1" evidence="3">
    <location>
        <begin position="26"/>
        <end position="274"/>
    </location>
</feature>
<dbReference type="InterPro" id="IPR009003">
    <property type="entry name" value="Peptidase_S1_PA"/>
</dbReference>
<evidence type="ECO:0000256" key="1">
    <source>
        <dbReference type="ARBA" id="ARBA00023157"/>
    </source>
</evidence>
<dbReference type="PANTHER" id="PTHR24253:SF153">
    <property type="entry name" value="SERINE PROTEASE HEPSIN"/>
    <property type="match status" value="1"/>
</dbReference>
<dbReference type="EMBL" id="OU896716">
    <property type="protein sequence ID" value="CAH1117373.1"/>
    <property type="molecule type" value="Genomic_DNA"/>
</dbReference>
<evidence type="ECO:0000313" key="5">
    <source>
        <dbReference type="Proteomes" id="UP001153737"/>
    </source>
</evidence>
<proteinExistence type="predicted"/>
<sequence>MSVERKIRSYLLIWTIFSTVPTIVCDIGGRVADEEEVSHQVSLHLSYNDEFLCGGVIVSPTEVVTVADRLYYTWGGVLPKLVIRIRAGRRSLNEESYQEFEVEDVVFHPDFDKKTMENNIAVLRTSEQLPFYGTGEGIAMEKVVPSSNCSVIGWNQGTLDLRVLDANVVQCGTVYSSYSGNVCVRTIDVETTLCEMSEGSSLTCDNRLVALLSIPLNCDSKKKIAVFERVTLASTLLEGNETISDTPPTPTTTSAAHVVANSFRILNLITAVVSFVFSLIFQ</sequence>
<evidence type="ECO:0000313" key="4">
    <source>
        <dbReference type="EMBL" id="CAH1117373.1"/>
    </source>
</evidence>
<keyword evidence="1" id="KW-1015">Disulfide bond</keyword>
<dbReference type="Pfam" id="PF00089">
    <property type="entry name" value="Trypsin"/>
    <property type="match status" value="1"/>
</dbReference>
<dbReference type="Proteomes" id="UP001153737">
    <property type="component" value="Chromosome 10"/>
</dbReference>
<feature type="chain" id="PRO_5040502889" description="Peptidase S1 domain-containing protein" evidence="2">
    <location>
        <begin position="26"/>
        <end position="282"/>
    </location>
</feature>
<dbReference type="PROSITE" id="PS50240">
    <property type="entry name" value="TRYPSIN_DOM"/>
    <property type="match status" value="1"/>
</dbReference>
<reference evidence="4" key="2">
    <citation type="submission" date="2022-10" db="EMBL/GenBank/DDBJ databases">
        <authorList>
            <consortium name="ENA_rothamsted_submissions"/>
            <consortium name="culmorum"/>
            <person name="King R."/>
        </authorList>
    </citation>
    <scope>NUCLEOTIDE SEQUENCE</scope>
</reference>
<dbReference type="SUPFAM" id="SSF50494">
    <property type="entry name" value="Trypsin-like serine proteases"/>
    <property type="match status" value="1"/>
</dbReference>
<dbReference type="SMART" id="SM00020">
    <property type="entry name" value="Tryp_SPc"/>
    <property type="match status" value="1"/>
</dbReference>
<dbReference type="AlphaFoldDB" id="A0A9P0DCW4"/>
<gene>
    <name evidence="4" type="ORF">PHAECO_LOCUS2040</name>
</gene>
<keyword evidence="5" id="KW-1185">Reference proteome</keyword>
<dbReference type="InterPro" id="IPR043504">
    <property type="entry name" value="Peptidase_S1_PA_chymotrypsin"/>
</dbReference>